<evidence type="ECO:0000256" key="4">
    <source>
        <dbReference type="ARBA" id="ARBA00022975"/>
    </source>
</evidence>
<organism evidence="9 10">
    <name type="scientific">Olpidium bornovanus</name>
    <dbReference type="NCBI Taxonomy" id="278681"/>
    <lineage>
        <taxon>Eukaryota</taxon>
        <taxon>Fungi</taxon>
        <taxon>Fungi incertae sedis</taxon>
        <taxon>Olpidiomycota</taxon>
        <taxon>Olpidiomycotina</taxon>
        <taxon>Olpidiomycetes</taxon>
        <taxon>Olpidiales</taxon>
        <taxon>Olpidiaceae</taxon>
        <taxon>Olpidium</taxon>
    </lineage>
</organism>
<dbReference type="PANTHER" id="PTHR19278">
    <property type="entry name" value="OROTATE PHOSPHORIBOSYLTRANSFERASE"/>
    <property type="match status" value="1"/>
</dbReference>
<proteinExistence type="inferred from homology"/>
<dbReference type="InterPro" id="IPR011060">
    <property type="entry name" value="RibuloseP-bd_barrel"/>
</dbReference>
<dbReference type="Gene3D" id="3.20.20.70">
    <property type="entry name" value="Aldolase class I"/>
    <property type="match status" value="1"/>
</dbReference>
<dbReference type="GO" id="GO:0006207">
    <property type="term" value="P:'de novo' pyrimidine nucleobase biosynthetic process"/>
    <property type="evidence" value="ECO:0007669"/>
    <property type="project" value="InterPro"/>
</dbReference>
<evidence type="ECO:0000256" key="6">
    <source>
        <dbReference type="ARBA" id="ARBA00031744"/>
    </source>
</evidence>
<keyword evidence="4" id="KW-0665">Pyrimidine biosynthesis</keyword>
<dbReference type="Proteomes" id="UP000673691">
    <property type="component" value="Unassembled WGS sequence"/>
</dbReference>
<dbReference type="PANTHER" id="PTHR19278:SF9">
    <property type="entry name" value="URIDINE 5'-MONOPHOSPHATE SYNTHASE"/>
    <property type="match status" value="1"/>
</dbReference>
<keyword evidence="5" id="KW-0456">Lyase</keyword>
<protein>
    <recommendedName>
        <fullName evidence="3">Orotidine 5'-phosphate decarboxylase</fullName>
    </recommendedName>
    <alternativeName>
        <fullName evidence="7">OMP decarboxylase</fullName>
    </alternativeName>
    <alternativeName>
        <fullName evidence="6">Uridine 5'-monophosphate synthase</fullName>
    </alternativeName>
</protein>
<dbReference type="SUPFAM" id="SSF51366">
    <property type="entry name" value="Ribulose-phoshate binding barrel"/>
    <property type="match status" value="1"/>
</dbReference>
<evidence type="ECO:0000256" key="3">
    <source>
        <dbReference type="ARBA" id="ARBA00021923"/>
    </source>
</evidence>
<keyword evidence="10" id="KW-1185">Reference proteome</keyword>
<dbReference type="GO" id="GO:0044205">
    <property type="term" value="P:'de novo' UMP biosynthetic process"/>
    <property type="evidence" value="ECO:0007669"/>
    <property type="project" value="UniProtKB-UniPathway"/>
</dbReference>
<dbReference type="GO" id="GO:0004590">
    <property type="term" value="F:orotidine-5'-phosphate decarboxylase activity"/>
    <property type="evidence" value="ECO:0007669"/>
    <property type="project" value="InterPro"/>
</dbReference>
<dbReference type="InterPro" id="IPR001754">
    <property type="entry name" value="OMPdeCOase_dom"/>
</dbReference>
<dbReference type="InterPro" id="IPR013785">
    <property type="entry name" value="Aldolase_TIM"/>
</dbReference>
<reference evidence="9 10" key="1">
    <citation type="journal article" name="Sci. Rep.">
        <title>Genome-scale phylogenetic analyses confirm Olpidium as the closest living zoosporic fungus to the non-flagellated, terrestrial fungi.</title>
        <authorList>
            <person name="Chang Y."/>
            <person name="Rochon D."/>
            <person name="Sekimoto S."/>
            <person name="Wang Y."/>
            <person name="Chovatia M."/>
            <person name="Sandor L."/>
            <person name="Salamov A."/>
            <person name="Grigoriev I.V."/>
            <person name="Stajich J.E."/>
            <person name="Spatafora J.W."/>
        </authorList>
    </citation>
    <scope>NUCLEOTIDE SEQUENCE [LARGE SCALE GENOMIC DNA]</scope>
    <source>
        <strain evidence="9">S191</strain>
    </source>
</reference>
<name>A0A8H8DHU2_9FUNG</name>
<comment type="caution">
    <text evidence="9">The sequence shown here is derived from an EMBL/GenBank/DDBJ whole genome shotgun (WGS) entry which is preliminary data.</text>
</comment>
<dbReference type="OrthoDB" id="10263753at2759"/>
<accession>A0A8H8DHU2</accession>
<evidence type="ECO:0000256" key="1">
    <source>
        <dbReference type="ARBA" id="ARBA00004725"/>
    </source>
</evidence>
<dbReference type="GO" id="GO:0004588">
    <property type="term" value="F:orotate phosphoribosyltransferase activity"/>
    <property type="evidence" value="ECO:0007669"/>
    <property type="project" value="TreeGrafter"/>
</dbReference>
<evidence type="ECO:0000256" key="5">
    <source>
        <dbReference type="ARBA" id="ARBA00023239"/>
    </source>
</evidence>
<comment type="pathway">
    <text evidence="1">Pyrimidine metabolism; UMP biosynthesis via de novo pathway.</text>
</comment>
<feature type="domain" description="Orotidine 5'-phosphate decarboxylase" evidence="8">
    <location>
        <begin position="30"/>
        <end position="96"/>
    </location>
</feature>
<dbReference type="UniPathway" id="UPA00070">
    <property type="reaction ID" value="UER00120"/>
</dbReference>
<evidence type="ECO:0000259" key="8">
    <source>
        <dbReference type="Pfam" id="PF00215"/>
    </source>
</evidence>
<evidence type="ECO:0000313" key="10">
    <source>
        <dbReference type="Proteomes" id="UP000673691"/>
    </source>
</evidence>
<sequence length="96" mass="10904">MAALTYGERAQHFANPAAKSLLKLMHRKRTNLSVAVDVTKKADLLRLAEAVGPEICLLKTHIDIVEDFDQELVDRLVGLARQHDFMIFEDRKFADI</sequence>
<gene>
    <name evidence="9" type="ORF">BJ554DRAFT_825</name>
</gene>
<evidence type="ECO:0000256" key="7">
    <source>
        <dbReference type="ARBA" id="ARBA00033428"/>
    </source>
</evidence>
<comment type="similarity">
    <text evidence="2">Belongs to the OMP decarboxylase family.</text>
</comment>
<dbReference type="AlphaFoldDB" id="A0A8H8DHU2"/>
<dbReference type="Pfam" id="PF00215">
    <property type="entry name" value="OMPdecase"/>
    <property type="match status" value="1"/>
</dbReference>
<evidence type="ECO:0000256" key="2">
    <source>
        <dbReference type="ARBA" id="ARBA00011018"/>
    </source>
</evidence>
<evidence type="ECO:0000313" key="9">
    <source>
        <dbReference type="EMBL" id="KAG5458870.1"/>
    </source>
</evidence>
<dbReference type="EMBL" id="JAEFCI010007781">
    <property type="protein sequence ID" value="KAG5458870.1"/>
    <property type="molecule type" value="Genomic_DNA"/>
</dbReference>
<feature type="non-terminal residue" evidence="9">
    <location>
        <position position="96"/>
    </location>
</feature>